<comment type="caution">
    <text evidence="9">The sequence shown here is derived from an EMBL/GenBank/DDBJ whole genome shotgun (WGS) entry which is preliminary data.</text>
</comment>
<dbReference type="FunFam" id="2.60.40.10:FF:000495">
    <property type="entry name" value="Periplasmic beta-glucosidase"/>
    <property type="match status" value="1"/>
</dbReference>
<dbReference type="InterPro" id="IPR017853">
    <property type="entry name" value="GH"/>
</dbReference>
<dbReference type="PANTHER" id="PTHR30620">
    <property type="entry name" value="PERIPLASMIC BETA-GLUCOSIDASE-RELATED"/>
    <property type="match status" value="1"/>
</dbReference>
<dbReference type="InterPro" id="IPR002772">
    <property type="entry name" value="Glyco_hydro_3_C"/>
</dbReference>
<evidence type="ECO:0000256" key="3">
    <source>
        <dbReference type="ARBA" id="ARBA00012744"/>
    </source>
</evidence>
<evidence type="ECO:0000256" key="5">
    <source>
        <dbReference type="ARBA" id="ARBA00022801"/>
    </source>
</evidence>
<reference evidence="9" key="1">
    <citation type="submission" date="2016-10" db="EMBL/GenBank/DDBJ databases">
        <authorList>
            <person name="Benchimol M."/>
            <person name="Almeida L.G."/>
            <person name="Vasconcelos A.T."/>
            <person name="Perreira-Neves A."/>
            <person name="Rosa I.A."/>
            <person name="Tasca T."/>
            <person name="Bogo M.R."/>
            <person name="de Souza W."/>
        </authorList>
    </citation>
    <scope>NUCLEOTIDE SEQUENCE [LARGE SCALE GENOMIC DNA]</scope>
    <source>
        <strain evidence="9">K</strain>
    </source>
</reference>
<dbReference type="OrthoDB" id="47059at2759"/>
<dbReference type="SUPFAM" id="SSF51445">
    <property type="entry name" value="(Trans)glycosidases"/>
    <property type="match status" value="1"/>
</dbReference>
<organism evidence="9 10">
    <name type="scientific">Tritrichomonas foetus</name>
    <dbReference type="NCBI Taxonomy" id="1144522"/>
    <lineage>
        <taxon>Eukaryota</taxon>
        <taxon>Metamonada</taxon>
        <taxon>Parabasalia</taxon>
        <taxon>Tritrichomonadida</taxon>
        <taxon>Tritrichomonadidae</taxon>
        <taxon>Tritrichomonas</taxon>
    </lineage>
</organism>
<dbReference type="SMART" id="SM01217">
    <property type="entry name" value="Fn3_like"/>
    <property type="match status" value="1"/>
</dbReference>
<keyword evidence="4" id="KW-0732">Signal</keyword>
<comment type="similarity">
    <text evidence="2 7">Belongs to the glycosyl hydrolase 3 family.</text>
</comment>
<accession>A0A1J4K0C2</accession>
<dbReference type="Pfam" id="PF00933">
    <property type="entry name" value="Glyco_hydro_3"/>
    <property type="match status" value="1"/>
</dbReference>
<evidence type="ECO:0000313" key="10">
    <source>
        <dbReference type="Proteomes" id="UP000179807"/>
    </source>
</evidence>
<dbReference type="EMBL" id="MLAK01000794">
    <property type="protein sequence ID" value="OHT04394.1"/>
    <property type="molecule type" value="Genomic_DNA"/>
</dbReference>
<dbReference type="PANTHER" id="PTHR30620:SF16">
    <property type="entry name" value="LYSOSOMAL BETA GLUCOSIDASE"/>
    <property type="match status" value="1"/>
</dbReference>
<evidence type="ECO:0000259" key="8">
    <source>
        <dbReference type="SMART" id="SM01217"/>
    </source>
</evidence>
<dbReference type="InterPro" id="IPR013783">
    <property type="entry name" value="Ig-like_fold"/>
</dbReference>
<dbReference type="InterPro" id="IPR019800">
    <property type="entry name" value="Glyco_hydro_3_AS"/>
</dbReference>
<dbReference type="PRINTS" id="PR00133">
    <property type="entry name" value="GLHYDRLASE3"/>
</dbReference>
<keyword evidence="6 7" id="KW-0326">Glycosidase</keyword>
<dbReference type="EC" id="3.2.1.21" evidence="3"/>
<dbReference type="GO" id="GO:0008422">
    <property type="term" value="F:beta-glucosidase activity"/>
    <property type="evidence" value="ECO:0007669"/>
    <property type="project" value="UniProtKB-EC"/>
</dbReference>
<dbReference type="NCBIfam" id="NF011678">
    <property type="entry name" value="PRK15098.1"/>
    <property type="match status" value="1"/>
</dbReference>
<comment type="catalytic activity">
    <reaction evidence="1">
        <text>Hydrolysis of terminal, non-reducing beta-D-glucosyl residues with release of beta-D-glucose.</text>
        <dbReference type="EC" id="3.2.1.21"/>
    </reaction>
</comment>
<evidence type="ECO:0000256" key="2">
    <source>
        <dbReference type="ARBA" id="ARBA00005336"/>
    </source>
</evidence>
<dbReference type="GO" id="GO:0009251">
    <property type="term" value="P:glucan catabolic process"/>
    <property type="evidence" value="ECO:0007669"/>
    <property type="project" value="TreeGrafter"/>
</dbReference>
<proteinExistence type="inferred from homology"/>
<dbReference type="Pfam" id="PF14310">
    <property type="entry name" value="Fn3-like"/>
    <property type="match status" value="1"/>
</dbReference>
<keyword evidence="5 7" id="KW-0378">Hydrolase</keyword>
<dbReference type="Pfam" id="PF01915">
    <property type="entry name" value="Glyco_hydro_3_C"/>
    <property type="match status" value="1"/>
</dbReference>
<dbReference type="VEuPathDB" id="TrichDB:TRFO_28100"/>
<evidence type="ECO:0000256" key="1">
    <source>
        <dbReference type="ARBA" id="ARBA00000448"/>
    </source>
</evidence>
<dbReference type="Gene3D" id="2.60.40.10">
    <property type="entry name" value="Immunoglobulins"/>
    <property type="match status" value="1"/>
</dbReference>
<dbReference type="AlphaFoldDB" id="A0A1J4K0C2"/>
<evidence type="ECO:0000256" key="6">
    <source>
        <dbReference type="ARBA" id="ARBA00023295"/>
    </source>
</evidence>
<dbReference type="SUPFAM" id="SSF52279">
    <property type="entry name" value="Beta-D-glucan exohydrolase, C-terminal domain"/>
    <property type="match status" value="1"/>
</dbReference>
<name>A0A1J4K0C2_9EUKA</name>
<evidence type="ECO:0000256" key="4">
    <source>
        <dbReference type="ARBA" id="ARBA00022729"/>
    </source>
</evidence>
<feature type="domain" description="Fibronectin type III-like" evidence="8">
    <location>
        <begin position="650"/>
        <end position="719"/>
    </location>
</feature>
<dbReference type="InterPro" id="IPR036881">
    <property type="entry name" value="Glyco_hydro_3_C_sf"/>
</dbReference>
<protein>
    <recommendedName>
        <fullName evidence="3">beta-glucosidase</fullName>
        <ecNumber evidence="3">3.2.1.21</ecNumber>
    </recommendedName>
</protein>
<keyword evidence="10" id="KW-1185">Reference proteome</keyword>
<dbReference type="Gene3D" id="3.40.50.1700">
    <property type="entry name" value="Glycoside hydrolase family 3 C-terminal domain"/>
    <property type="match status" value="1"/>
</dbReference>
<dbReference type="Proteomes" id="UP000179807">
    <property type="component" value="Unassembled WGS sequence"/>
</dbReference>
<dbReference type="Gene3D" id="3.20.20.300">
    <property type="entry name" value="Glycoside hydrolase, family 3, N-terminal domain"/>
    <property type="match status" value="1"/>
</dbReference>
<dbReference type="InterPro" id="IPR036962">
    <property type="entry name" value="Glyco_hydro_3_N_sf"/>
</dbReference>
<evidence type="ECO:0000313" key="9">
    <source>
        <dbReference type="EMBL" id="OHT04394.1"/>
    </source>
</evidence>
<sequence length="733" mass="81038">MSAKQYRTEAHTDEEIRVAVEELLAKMTLKEKLGQMTQSPGLNVSAIGAEVKGNSLYDLIRNGDIGSQILIHPVNHMIENAKLHQKIAVEESRLGIPLIFCMDVIHGYQTIFPIPLAWSCSWNPEQIKKAQQIAAKEAATVGISLAFSPMVDIAHDARWGRVAESAGEDPFLGSAIARAHVEGLQGNSLADPDTVCACVKHYLGYAAAEAGRDYNTCEFSETALRNTYLPPFKAAIDAGCGSLMTAFNTINGVPAVGNKWLCKTLLRDELKYDGVVISDYAAVDELIVHGNAEDGKEAAKLSVDATLDIEMSTVNILNNGEQLLKEGEITLDQIDDAVRRILTYKYKIGLMENPYIYMKEDKLKETIQCQAHLDASRDLARRSIVLLKNEENALPLKKSQKVAVIGPFGESKDLLGTWQFSDFKDVPTIVDGLKAKGIEVISEKGCAIHEKIENGFESALEAAKQADVIILALGESSDMNGEAACRLDISVPAVQFELSQLIVKEVRKPVILVLTNGRPLLLKWYQENVTAIVEAWNLGSMTGHAVADVLVGDYNPSGKLTLTFPQFLGQVPLYYNHYNTGRPCIDHDPQKFVSKYLDGWNDPLYTFGYGLSYTKFEFKNLKLSQDKINFHETLKVSVDVQNVGDVAGEETVQLYIHDVTGSIVRPVKELKGFKKIVLEPTASTTVEFEINEKLLRFYNITNQLVAEPGKFEVFVGNSSDDKDLLKSEFRLTK</sequence>
<dbReference type="GeneID" id="94840672"/>
<dbReference type="PROSITE" id="PS00775">
    <property type="entry name" value="GLYCOSYL_HYDROL_F3"/>
    <property type="match status" value="1"/>
</dbReference>
<dbReference type="InterPro" id="IPR001764">
    <property type="entry name" value="Glyco_hydro_3_N"/>
</dbReference>
<dbReference type="InterPro" id="IPR026891">
    <property type="entry name" value="Fn3-like"/>
</dbReference>
<gene>
    <name evidence="9" type="ORF">TRFO_28100</name>
</gene>
<evidence type="ECO:0000256" key="7">
    <source>
        <dbReference type="RuleBase" id="RU361161"/>
    </source>
</evidence>
<dbReference type="RefSeq" id="XP_068357530.1">
    <property type="nucleotide sequence ID" value="XM_068505968.1"/>
</dbReference>
<dbReference type="InterPro" id="IPR051915">
    <property type="entry name" value="Cellulose_Degrad_GH3"/>
</dbReference>